<dbReference type="KEGG" id="bomb:GT348_06390"/>
<evidence type="ECO:0000256" key="2">
    <source>
        <dbReference type="ARBA" id="ARBA00022618"/>
    </source>
</evidence>
<dbReference type="Proteomes" id="UP000463975">
    <property type="component" value="Chromosome"/>
</dbReference>
<feature type="domain" description="Septum formation inhibitor MinC C-terminal" evidence="8">
    <location>
        <begin position="147"/>
        <end position="247"/>
    </location>
</feature>
<evidence type="ECO:0000256" key="4">
    <source>
        <dbReference type="ARBA" id="ARBA00023306"/>
    </source>
</evidence>
<dbReference type="InterPro" id="IPR016098">
    <property type="entry name" value="CAP/MinC_C"/>
</dbReference>
<dbReference type="Gene3D" id="2.160.20.70">
    <property type="match status" value="1"/>
</dbReference>
<dbReference type="Gene3D" id="3.30.70.260">
    <property type="match status" value="1"/>
</dbReference>
<comment type="subunit">
    <text evidence="6">Interacts with MinD and FtsZ.</text>
</comment>
<reference evidence="9 10" key="1">
    <citation type="submission" date="2020-01" db="EMBL/GenBank/DDBJ databases">
        <title>Genome sequencing of strain KACC 21507.</title>
        <authorList>
            <person name="Heo J."/>
            <person name="Kim S.-J."/>
            <person name="Kim J.-S."/>
            <person name="Hong S.-B."/>
            <person name="Kwon S.-W."/>
        </authorList>
    </citation>
    <scope>NUCLEOTIDE SEQUENCE [LARGE SCALE GENOMIC DNA]</scope>
    <source>
        <strain evidence="9 10">KACC 21507</strain>
    </source>
</reference>
<dbReference type="Pfam" id="PF03775">
    <property type="entry name" value="MinC_C"/>
    <property type="match status" value="1"/>
</dbReference>
<evidence type="ECO:0000313" key="9">
    <source>
        <dbReference type="EMBL" id="QHI96415.1"/>
    </source>
</evidence>
<dbReference type="InterPro" id="IPR036145">
    <property type="entry name" value="MinC_C_sf"/>
</dbReference>
<dbReference type="EMBL" id="CP047652">
    <property type="protein sequence ID" value="QHI96415.1"/>
    <property type="molecule type" value="Genomic_DNA"/>
</dbReference>
<feature type="region of interest" description="Disordered" evidence="7">
    <location>
        <begin position="115"/>
        <end position="140"/>
    </location>
</feature>
<sequence length="260" mass="27918">MSHSSAPHPNKNTPEALRIRARGRSFLALVLTPEAPLDAWLKGLDIQISHSVNFFNGRPIIIDLELLDPQTEGLSSFLAALKERKIHIIGIEGADPSWPALAGWEWPAALNGGRPSGAVTLPDSPSQKNSPESESIEQNSYSPDTIIINRPVRSGQTIENLNGNIIIIGGVSSGAEVIAGGFIHIYGTLRGRAIAGINHRPHAQIFTTRLEAELLAIDGYYLVAEEINDACLGHPAQICLKDGKVCVLPLPSIRPSETNG</sequence>
<evidence type="ECO:0000256" key="7">
    <source>
        <dbReference type="SAM" id="MobiDB-lite"/>
    </source>
</evidence>
<gene>
    <name evidence="6 9" type="primary">minC</name>
    <name evidence="9" type="ORF">GT348_06390</name>
</gene>
<evidence type="ECO:0000256" key="6">
    <source>
        <dbReference type="HAMAP-Rule" id="MF_00267"/>
    </source>
</evidence>
<feature type="compositionally biased region" description="Polar residues" evidence="7">
    <location>
        <begin position="123"/>
        <end position="140"/>
    </location>
</feature>
<evidence type="ECO:0000256" key="5">
    <source>
        <dbReference type="ARBA" id="ARBA00025606"/>
    </source>
</evidence>
<dbReference type="NCBIfam" id="TIGR01222">
    <property type="entry name" value="minC"/>
    <property type="match status" value="1"/>
</dbReference>
<keyword evidence="10" id="KW-1185">Reference proteome</keyword>
<comment type="function">
    <text evidence="5 6">Cell division inhibitor that blocks the formation of polar Z ring septums. Rapidly oscillates between the poles of the cell to destabilize FtsZ filaments that have formed before they mature into polar Z rings. Prevents FtsZ polymerization.</text>
</comment>
<protein>
    <recommendedName>
        <fullName evidence="6">Probable septum site-determining protein MinC</fullName>
    </recommendedName>
</protein>
<comment type="similarity">
    <text evidence="1 6">Belongs to the MinC family.</text>
</comment>
<dbReference type="GO" id="GO:0000902">
    <property type="term" value="P:cell morphogenesis"/>
    <property type="evidence" value="ECO:0007669"/>
    <property type="project" value="InterPro"/>
</dbReference>
<name>A0A6P1NCN6_9PROT</name>
<evidence type="ECO:0000259" key="8">
    <source>
        <dbReference type="Pfam" id="PF03775"/>
    </source>
</evidence>
<evidence type="ECO:0000256" key="3">
    <source>
        <dbReference type="ARBA" id="ARBA00023210"/>
    </source>
</evidence>
<dbReference type="PANTHER" id="PTHR34108">
    <property type="entry name" value="SEPTUM SITE-DETERMINING PROTEIN MINC"/>
    <property type="match status" value="1"/>
</dbReference>
<evidence type="ECO:0000313" key="10">
    <source>
        <dbReference type="Proteomes" id="UP000463975"/>
    </source>
</evidence>
<organism evidence="9 10">
    <name type="scientific">Aristophania vespae</name>
    <dbReference type="NCBI Taxonomy" id="2697033"/>
    <lineage>
        <taxon>Bacteria</taxon>
        <taxon>Pseudomonadati</taxon>
        <taxon>Pseudomonadota</taxon>
        <taxon>Alphaproteobacteria</taxon>
        <taxon>Acetobacterales</taxon>
        <taxon>Acetobacteraceae</taxon>
        <taxon>Aristophania</taxon>
    </lineage>
</organism>
<dbReference type="GO" id="GO:1901891">
    <property type="term" value="P:regulation of cell septum assembly"/>
    <property type="evidence" value="ECO:0007669"/>
    <property type="project" value="InterPro"/>
</dbReference>
<keyword evidence="2 6" id="KW-0132">Cell division</keyword>
<dbReference type="PANTHER" id="PTHR34108:SF1">
    <property type="entry name" value="SEPTUM SITE-DETERMINING PROTEIN MINC"/>
    <property type="match status" value="1"/>
</dbReference>
<dbReference type="GO" id="GO:0000917">
    <property type="term" value="P:division septum assembly"/>
    <property type="evidence" value="ECO:0007669"/>
    <property type="project" value="UniProtKB-KW"/>
</dbReference>
<dbReference type="InterPro" id="IPR005526">
    <property type="entry name" value="Septum_form_inhib_MinC_C"/>
</dbReference>
<proteinExistence type="inferred from homology"/>
<dbReference type="SUPFAM" id="SSF63848">
    <property type="entry name" value="Cell-division inhibitor MinC, C-terminal domain"/>
    <property type="match status" value="1"/>
</dbReference>
<dbReference type="InterPro" id="IPR013033">
    <property type="entry name" value="MinC"/>
</dbReference>
<accession>A0A6P1NCN6</accession>
<dbReference type="HAMAP" id="MF_00267">
    <property type="entry name" value="MinC"/>
    <property type="match status" value="1"/>
</dbReference>
<keyword evidence="3 6" id="KW-0717">Septation</keyword>
<dbReference type="AlphaFoldDB" id="A0A6P1NCN6"/>
<keyword evidence="4 6" id="KW-0131">Cell cycle</keyword>
<evidence type="ECO:0000256" key="1">
    <source>
        <dbReference type="ARBA" id="ARBA00006291"/>
    </source>
</evidence>